<dbReference type="Pfam" id="PF02738">
    <property type="entry name" value="MoCoBD_1"/>
    <property type="match status" value="1"/>
</dbReference>
<dbReference type="Gene3D" id="3.90.1170.50">
    <property type="entry name" value="Aldehyde oxidase/xanthine dehydrogenase, a/b hammerhead"/>
    <property type="match status" value="1"/>
</dbReference>
<dbReference type="EMBL" id="VBAN01000061">
    <property type="protein sequence ID" value="TMI84463.1"/>
    <property type="molecule type" value="Genomic_DNA"/>
</dbReference>
<dbReference type="Pfam" id="PF01315">
    <property type="entry name" value="Ald_Xan_dh_C"/>
    <property type="match status" value="1"/>
</dbReference>
<dbReference type="GO" id="GO:0005506">
    <property type="term" value="F:iron ion binding"/>
    <property type="evidence" value="ECO:0007669"/>
    <property type="project" value="InterPro"/>
</dbReference>
<name>A0A537JLN8_9BACT</name>
<feature type="domain" description="Aldehyde oxidase/xanthine dehydrogenase a/b hammerhead" evidence="4">
    <location>
        <begin position="53"/>
        <end position="155"/>
    </location>
</feature>
<dbReference type="InterPro" id="IPR037165">
    <property type="entry name" value="AldOxase/xan_DH_Mopterin-bd_sf"/>
</dbReference>
<sequence length="663" mass="71913">MPRIVKQKVEFEGRIEEREVVLEGEDLPVWPADSRFTIVGTPVTRVDGRERVGGTTRYTADQYPAGMLHGVILRSPHAHARIARLDVSKAEALPGVRAVLSHLNAPKIRWFNGVSWLFDPELRYVGDEVAAVIAEDAAAARDALDLIEVEFEVLPHVLDAEAAIRPGAVLVHPTGNILGGAPERYERGNVEQALARAEVTVALTAQTPDQLHHSMETHGSVAEWSDDRLTLWDSTQHIFGVRRQVAVALGIPMDRIRVLSPFSGGGFGSKNAAGKYSVIAALTARQTQRPVRVIFSRIEESQAAGKRPRSIQKIRLGARRDGTLTAIDYWGLSNVGAYRAFPSPLSGPPKELYACPNVRTDTASVFTHTGPAAAFRAPGYVEATVALECAMEALADRLGLDPLEVRLRNYAEDDQVLARPYSSKFLREAYRLGARSIGWERRTATPAQVVRDGTRRGFGMGSQIWGGSGSPPAYAEIRFNVDGTAEVRIGTQDIGTGAKTALTQIAAEVLTVPVDRVRLALGDTDFPYSPLSAGSQTIASCGPAVRMAAEEARRHLIDAAASVLEAAPEDIKLYRHGAGVPRREPERRHDPDLGSAVRRGRGGYRDRVGDGAQSGGCPRRRPGHQPAAVREPDSRRGHPGAGAGVDRRPRHGSRDRKRARPGV</sequence>
<dbReference type="InterPro" id="IPR008274">
    <property type="entry name" value="AldOxase/xan_DH_MoCoBD1"/>
</dbReference>
<dbReference type="Proteomes" id="UP000318093">
    <property type="component" value="Unassembled WGS sequence"/>
</dbReference>
<evidence type="ECO:0000256" key="2">
    <source>
        <dbReference type="ARBA" id="ARBA00023002"/>
    </source>
</evidence>
<feature type="compositionally biased region" description="Basic residues" evidence="3">
    <location>
        <begin position="648"/>
        <end position="663"/>
    </location>
</feature>
<dbReference type="InterPro" id="IPR000674">
    <property type="entry name" value="Ald_Oxase/Xan_DH_a/b"/>
</dbReference>
<dbReference type="Pfam" id="PF20256">
    <property type="entry name" value="MoCoBD_2"/>
    <property type="match status" value="1"/>
</dbReference>
<reference evidence="5 6" key="1">
    <citation type="journal article" date="2019" name="Nat. Microbiol.">
        <title>Mediterranean grassland soil C-N compound turnover is dependent on rainfall and depth, and is mediated by genomically divergent microorganisms.</title>
        <authorList>
            <person name="Diamond S."/>
            <person name="Andeer P.F."/>
            <person name="Li Z."/>
            <person name="Crits-Christoph A."/>
            <person name="Burstein D."/>
            <person name="Anantharaman K."/>
            <person name="Lane K.R."/>
            <person name="Thomas B.C."/>
            <person name="Pan C."/>
            <person name="Northen T.R."/>
            <person name="Banfield J.F."/>
        </authorList>
    </citation>
    <scope>NUCLEOTIDE SEQUENCE [LARGE SCALE GENOMIC DNA]</scope>
    <source>
        <strain evidence="5">NP_6</strain>
    </source>
</reference>
<gene>
    <name evidence="5" type="ORF">E6H03_02005</name>
</gene>
<dbReference type="InterPro" id="IPR046867">
    <property type="entry name" value="AldOxase/xan_DH_MoCoBD2"/>
</dbReference>
<protein>
    <submittedName>
        <fullName evidence="5">Xanthine dehydrogenase family protein molybdopterin-binding subunit</fullName>
    </submittedName>
</protein>
<evidence type="ECO:0000313" key="5">
    <source>
        <dbReference type="EMBL" id="TMI84463.1"/>
    </source>
</evidence>
<dbReference type="InterPro" id="IPR016208">
    <property type="entry name" value="Ald_Oxase/xanthine_DH-like"/>
</dbReference>
<proteinExistence type="predicted"/>
<dbReference type="SUPFAM" id="SSF56003">
    <property type="entry name" value="Molybdenum cofactor-binding domain"/>
    <property type="match status" value="1"/>
</dbReference>
<keyword evidence="2" id="KW-0560">Oxidoreductase</keyword>
<accession>A0A537JLN8</accession>
<dbReference type="PANTHER" id="PTHR11908">
    <property type="entry name" value="XANTHINE DEHYDROGENASE"/>
    <property type="match status" value="1"/>
</dbReference>
<dbReference type="PANTHER" id="PTHR11908:SF132">
    <property type="entry name" value="ALDEHYDE OXIDASE 1-RELATED"/>
    <property type="match status" value="1"/>
</dbReference>
<dbReference type="GO" id="GO:0016491">
    <property type="term" value="F:oxidoreductase activity"/>
    <property type="evidence" value="ECO:0007669"/>
    <property type="project" value="UniProtKB-KW"/>
</dbReference>
<dbReference type="Gene3D" id="3.30.365.10">
    <property type="entry name" value="Aldehyde oxidase/xanthine dehydrogenase, molybdopterin binding domain"/>
    <property type="match status" value="4"/>
</dbReference>
<dbReference type="SUPFAM" id="SSF54665">
    <property type="entry name" value="CO dehydrogenase molybdoprotein N-domain-like"/>
    <property type="match status" value="1"/>
</dbReference>
<comment type="caution">
    <text evidence="5">The sequence shown here is derived from an EMBL/GenBank/DDBJ whole genome shotgun (WGS) entry which is preliminary data.</text>
</comment>
<keyword evidence="1" id="KW-0500">Molybdenum</keyword>
<feature type="region of interest" description="Disordered" evidence="3">
    <location>
        <begin position="575"/>
        <end position="663"/>
    </location>
</feature>
<organism evidence="5 6">
    <name type="scientific">Candidatus Segetimicrobium genomatis</name>
    <dbReference type="NCBI Taxonomy" id="2569760"/>
    <lineage>
        <taxon>Bacteria</taxon>
        <taxon>Bacillati</taxon>
        <taxon>Candidatus Sysuimicrobiota</taxon>
        <taxon>Candidatus Sysuimicrobiia</taxon>
        <taxon>Candidatus Sysuimicrobiales</taxon>
        <taxon>Candidatus Segetimicrobiaceae</taxon>
        <taxon>Candidatus Segetimicrobium</taxon>
    </lineage>
</organism>
<feature type="compositionally biased region" description="Basic and acidic residues" evidence="3">
    <location>
        <begin position="581"/>
        <end position="592"/>
    </location>
</feature>
<evidence type="ECO:0000259" key="4">
    <source>
        <dbReference type="SMART" id="SM01008"/>
    </source>
</evidence>
<evidence type="ECO:0000256" key="3">
    <source>
        <dbReference type="SAM" id="MobiDB-lite"/>
    </source>
</evidence>
<evidence type="ECO:0000256" key="1">
    <source>
        <dbReference type="ARBA" id="ARBA00022505"/>
    </source>
</evidence>
<dbReference type="InterPro" id="IPR036856">
    <property type="entry name" value="Ald_Oxase/Xan_DH_a/b_sf"/>
</dbReference>
<dbReference type="SMART" id="SM01008">
    <property type="entry name" value="Ald_Xan_dh_C"/>
    <property type="match status" value="1"/>
</dbReference>
<evidence type="ECO:0000313" key="6">
    <source>
        <dbReference type="Proteomes" id="UP000318093"/>
    </source>
</evidence>
<dbReference type="AlphaFoldDB" id="A0A537JLN8"/>